<evidence type="ECO:0000256" key="13">
    <source>
        <dbReference type="SAM" id="SignalP"/>
    </source>
</evidence>
<dbReference type="InterPro" id="IPR013210">
    <property type="entry name" value="LRR_N_plant-typ"/>
</dbReference>
<evidence type="ECO:0000256" key="4">
    <source>
        <dbReference type="ARBA" id="ARBA00022614"/>
    </source>
</evidence>
<dbReference type="FunCoup" id="A0A7N2LBK7">
    <property type="interactions" value="492"/>
</dbReference>
<organism evidence="16 17">
    <name type="scientific">Quercus lobata</name>
    <name type="common">Valley oak</name>
    <dbReference type="NCBI Taxonomy" id="97700"/>
    <lineage>
        <taxon>Eukaryota</taxon>
        <taxon>Viridiplantae</taxon>
        <taxon>Streptophyta</taxon>
        <taxon>Embryophyta</taxon>
        <taxon>Tracheophyta</taxon>
        <taxon>Spermatophyta</taxon>
        <taxon>Magnoliopsida</taxon>
        <taxon>eudicotyledons</taxon>
        <taxon>Gunneridae</taxon>
        <taxon>Pentapetalae</taxon>
        <taxon>rosids</taxon>
        <taxon>fabids</taxon>
        <taxon>Fagales</taxon>
        <taxon>Fagaceae</taxon>
        <taxon>Quercus</taxon>
    </lineage>
</organism>
<feature type="signal peptide" evidence="13">
    <location>
        <begin position="1"/>
        <end position="28"/>
    </location>
</feature>
<dbReference type="FunFam" id="3.80.10.10:FF:000213">
    <property type="entry name" value="Tyrosine-sulfated glycopeptide receptor 1"/>
    <property type="match status" value="1"/>
</dbReference>
<dbReference type="PANTHER" id="PTHR48061:SF12">
    <property type="entry name" value="DISEASE RESISTANCE LIKE PROTEIN"/>
    <property type="match status" value="1"/>
</dbReference>
<keyword evidence="17" id="KW-1185">Reference proteome</keyword>
<evidence type="ECO:0000256" key="5">
    <source>
        <dbReference type="ARBA" id="ARBA00022692"/>
    </source>
</evidence>
<feature type="domain" description="Disease resistance R13L4/SHOC-2-like LRR" evidence="15">
    <location>
        <begin position="328"/>
        <end position="412"/>
    </location>
</feature>
<sequence>MFSMGKMNHQYLPLFLATCLFFISLSQTSSNTSSHHHCLPDQSAHLLQLRQEFVERNYSDYSDYYDYYNGSYPKMKSWKADSDCCSWDGVTCDTENGEVIGLDLTNSRLNGPLNSNSTLFSFRHLRKLNLALNNFTFSTIPSEFGQLVRLTHLNLSFSFLQGRIPTEISWLSNLVSLDLSFNYFNYFVGGDYHYKLLVLRRIDLEALIQNMTYLRELHLADVNISSSLPQSLANLSSLTSLSLSSCHLQGEFPWNIFLLPKIQTIDLSYNNELIGFLPKFLYRSSLKELHLRATNFSGEFPNSMDNLGSLNVLDLSKTNLFGELPNSISNLKSLNYLDLHSSNFSGAIPPSFGNLSQLTYLSLSYNNFHGQLPSTFGNLAKLTSLELDSNLFNQEVPSFLGNLTQLEQLSLSDNNFGGIFPIWLTNITKLRYLYLSGNQLKGPIPSEISRLRNLFALVLSQNSLTEAIPSNLFTIPSLSVLVLDQNQLTGPLKFQNISSSPLYELTLSENKLNASIPRSIANFTKLQVLYLSSTNLKGNVDLNIFLELKELRELRLSGNKVSVSKANINSTLPKFLDLQLSSCNLLEFPDFLKAQNELRILDLSNNSIKGKIPKWFWNVGKETLYFLNLSVNLLSKFEQPPLVLPWKNMQILDLSSNMLQESFPILPLSTIYFFASKNNLTGGIPPMICKVRALQILDVSNNQLIGQIPQCLLNLSNSLVVLHMRNNHFQGNLPEMFINGCRLKTLDLNHNQIEGQIPRSLVKCQMLYDLNLGNNKLNDTFPFWLESLPELKILVLRANGFYGPIWDPQINFGLSKLHVIDLSHNNFSGKLPSEYFQNWSAILRFTGKDKSQPRYMGGDSNYYKDSVTIASKGLEMDFVKNLTIFTAIDLSNNRFYGEIPNSVGNLKALIVLNLSGNNFMNHIPSSLGNLSELESLDLSRNSLFGEIPQQLTSLTFLEYLNLSQNQLTGPIPQGGQFLTFKSSSFEGNSRLCGLQLSKKCGNNEIPTSEMKHESSLGEGFGWKAVVIGYACGLVIGLLTGHVVTTRRTDWLVRNFGVNLHR</sequence>
<keyword evidence="3" id="KW-1003">Cell membrane</keyword>
<dbReference type="InterPro" id="IPR032675">
    <property type="entry name" value="LRR_dom_sf"/>
</dbReference>
<dbReference type="EnsemblPlants" id="QL03p070237:mrna">
    <property type="protein sequence ID" value="QL03p070237:mrna:CDS:2"/>
    <property type="gene ID" value="QL03p070237"/>
</dbReference>
<keyword evidence="5 12" id="KW-0812">Transmembrane</keyword>
<evidence type="ECO:0000313" key="17">
    <source>
        <dbReference type="Proteomes" id="UP000594261"/>
    </source>
</evidence>
<keyword evidence="10" id="KW-0675">Receptor</keyword>
<dbReference type="PRINTS" id="PR00019">
    <property type="entry name" value="LEURICHRPT"/>
</dbReference>
<dbReference type="OMA" id="YPRTESW"/>
<dbReference type="InterPro" id="IPR055414">
    <property type="entry name" value="LRR_R13L4/SHOC2-like"/>
</dbReference>
<dbReference type="EMBL" id="LRBV02000003">
    <property type="status" value="NOT_ANNOTATED_CDS"/>
    <property type="molecule type" value="Genomic_DNA"/>
</dbReference>
<evidence type="ECO:0000256" key="3">
    <source>
        <dbReference type="ARBA" id="ARBA00022475"/>
    </source>
</evidence>
<evidence type="ECO:0000313" key="16">
    <source>
        <dbReference type="EnsemblPlants" id="QL03p070237:mrna:CDS:2"/>
    </source>
</evidence>
<dbReference type="InterPro" id="IPR003591">
    <property type="entry name" value="Leu-rich_rpt_typical-subtyp"/>
</dbReference>
<dbReference type="Pfam" id="PF08263">
    <property type="entry name" value="LRRNT_2"/>
    <property type="match status" value="1"/>
</dbReference>
<evidence type="ECO:0000259" key="14">
    <source>
        <dbReference type="Pfam" id="PF08263"/>
    </source>
</evidence>
<comment type="subcellular location">
    <subcellularLocation>
        <location evidence="1">Cell membrane</location>
        <topology evidence="1">Single-pass type I membrane protein</topology>
    </subcellularLocation>
</comment>
<dbReference type="Pfam" id="PF23598">
    <property type="entry name" value="LRR_14"/>
    <property type="match status" value="1"/>
</dbReference>
<keyword evidence="4" id="KW-0433">Leucine-rich repeat</keyword>
<feature type="transmembrane region" description="Helical" evidence="12">
    <location>
        <begin position="1020"/>
        <end position="1043"/>
    </location>
</feature>
<evidence type="ECO:0000256" key="12">
    <source>
        <dbReference type="SAM" id="Phobius"/>
    </source>
</evidence>
<dbReference type="FunFam" id="3.80.10.10:FF:000095">
    <property type="entry name" value="LRR receptor-like serine/threonine-protein kinase GSO1"/>
    <property type="match status" value="1"/>
</dbReference>
<evidence type="ECO:0000256" key="6">
    <source>
        <dbReference type="ARBA" id="ARBA00022729"/>
    </source>
</evidence>
<dbReference type="Pfam" id="PF00560">
    <property type="entry name" value="LRR_1"/>
    <property type="match status" value="10"/>
</dbReference>
<dbReference type="Proteomes" id="UP000594261">
    <property type="component" value="Chromosome 3"/>
</dbReference>
<evidence type="ECO:0000256" key="7">
    <source>
        <dbReference type="ARBA" id="ARBA00022737"/>
    </source>
</evidence>
<dbReference type="AlphaFoldDB" id="A0A7N2LBK7"/>
<dbReference type="InterPro" id="IPR001611">
    <property type="entry name" value="Leu-rich_rpt"/>
</dbReference>
<evidence type="ECO:0000256" key="8">
    <source>
        <dbReference type="ARBA" id="ARBA00022989"/>
    </source>
</evidence>
<evidence type="ECO:0000256" key="9">
    <source>
        <dbReference type="ARBA" id="ARBA00023136"/>
    </source>
</evidence>
<keyword evidence="6 13" id="KW-0732">Signal</keyword>
<proteinExistence type="inferred from homology"/>
<evidence type="ECO:0000256" key="10">
    <source>
        <dbReference type="ARBA" id="ARBA00023170"/>
    </source>
</evidence>
<reference evidence="16" key="2">
    <citation type="submission" date="2021-01" db="UniProtKB">
        <authorList>
            <consortium name="EnsemblPlants"/>
        </authorList>
    </citation>
    <scope>IDENTIFICATION</scope>
</reference>
<dbReference type="PANTHER" id="PTHR48061">
    <property type="entry name" value="LEUCINE-RICH REPEAT RECEPTOR PROTEIN KINASE EMS1-LIKE-RELATED"/>
    <property type="match status" value="1"/>
</dbReference>
<dbReference type="InterPro" id="IPR046956">
    <property type="entry name" value="RLP23-like"/>
</dbReference>
<comment type="similarity">
    <text evidence="2">Belongs to the RLP family.</text>
</comment>
<dbReference type="FunFam" id="3.80.10.10:FF:000041">
    <property type="entry name" value="LRR receptor-like serine/threonine-protein kinase ERECTA"/>
    <property type="match status" value="1"/>
</dbReference>
<dbReference type="Gramene" id="QL03p070237:mrna">
    <property type="protein sequence ID" value="QL03p070237:mrna:CDS:2"/>
    <property type="gene ID" value="QL03p070237"/>
</dbReference>
<dbReference type="Gene3D" id="3.80.10.10">
    <property type="entry name" value="Ribonuclease Inhibitor"/>
    <property type="match status" value="6"/>
</dbReference>
<keyword evidence="7" id="KW-0677">Repeat</keyword>
<feature type="domain" description="Leucine-rich repeat-containing N-terminal plant-type" evidence="14">
    <location>
        <begin position="71"/>
        <end position="93"/>
    </location>
</feature>
<dbReference type="SUPFAM" id="SSF52058">
    <property type="entry name" value="L domain-like"/>
    <property type="match status" value="2"/>
</dbReference>
<keyword evidence="9 12" id="KW-0472">Membrane</keyword>
<name>A0A7N2LBK7_QUELO</name>
<evidence type="ECO:0008006" key="18">
    <source>
        <dbReference type="Google" id="ProtNLM"/>
    </source>
</evidence>
<dbReference type="GO" id="GO:0005886">
    <property type="term" value="C:plasma membrane"/>
    <property type="evidence" value="ECO:0007669"/>
    <property type="project" value="UniProtKB-SubCell"/>
</dbReference>
<dbReference type="SUPFAM" id="SSF52047">
    <property type="entry name" value="RNI-like"/>
    <property type="match status" value="2"/>
</dbReference>
<evidence type="ECO:0000256" key="1">
    <source>
        <dbReference type="ARBA" id="ARBA00004251"/>
    </source>
</evidence>
<evidence type="ECO:0000256" key="2">
    <source>
        <dbReference type="ARBA" id="ARBA00009592"/>
    </source>
</evidence>
<dbReference type="InParanoid" id="A0A7N2LBK7"/>
<feature type="chain" id="PRO_5029853964" description="Leucine-rich repeat-containing N-terminal plant-type domain-containing protein" evidence="13">
    <location>
        <begin position="29"/>
        <end position="1061"/>
    </location>
</feature>
<reference evidence="16 17" key="1">
    <citation type="journal article" date="2016" name="G3 (Bethesda)">
        <title>First Draft Assembly and Annotation of the Genome of a California Endemic Oak Quercus lobata Nee (Fagaceae).</title>
        <authorList>
            <person name="Sork V.L."/>
            <person name="Fitz-Gibbon S.T."/>
            <person name="Puiu D."/>
            <person name="Crepeau M."/>
            <person name="Gugger P.F."/>
            <person name="Sherman R."/>
            <person name="Stevens K."/>
            <person name="Langley C.H."/>
            <person name="Pellegrini M."/>
            <person name="Salzberg S.L."/>
        </authorList>
    </citation>
    <scope>NUCLEOTIDE SEQUENCE [LARGE SCALE GENOMIC DNA]</scope>
    <source>
        <strain evidence="16 17">cv. SW786</strain>
    </source>
</reference>
<dbReference type="SMART" id="SM00369">
    <property type="entry name" value="LRR_TYP"/>
    <property type="match status" value="13"/>
</dbReference>
<evidence type="ECO:0000259" key="15">
    <source>
        <dbReference type="Pfam" id="PF23598"/>
    </source>
</evidence>
<keyword evidence="11" id="KW-0325">Glycoprotein</keyword>
<accession>A0A7N2LBK7</accession>
<protein>
    <recommendedName>
        <fullName evidence="18">Leucine-rich repeat-containing N-terminal plant-type domain-containing protein</fullName>
    </recommendedName>
</protein>
<evidence type="ECO:0000256" key="11">
    <source>
        <dbReference type="ARBA" id="ARBA00023180"/>
    </source>
</evidence>
<keyword evidence="8 12" id="KW-1133">Transmembrane helix</keyword>